<protein>
    <recommendedName>
        <fullName evidence="3">Transposase IS30-like HTH domain-containing protein</fullName>
    </recommendedName>
</protein>
<sequence length="122" mass="14113">TTMQLQALLNATNNIHNSPCVDRFYRLQTRPSIKQPLLQRSPRSAELSRDEKLQIQTLRTHTGMSKKAIARKLGKTYMQVRHALRTPVTPQKVRSGRKPLISTPLKEAIRQLLLSDELYRRL</sequence>
<name>A0AAE0TSE9_9PEZI</name>
<evidence type="ECO:0008006" key="3">
    <source>
        <dbReference type="Google" id="ProtNLM"/>
    </source>
</evidence>
<dbReference type="EMBL" id="JAULSN010000002">
    <property type="protein sequence ID" value="KAK3379659.1"/>
    <property type="molecule type" value="Genomic_DNA"/>
</dbReference>
<evidence type="ECO:0000313" key="1">
    <source>
        <dbReference type="EMBL" id="KAK3379659.1"/>
    </source>
</evidence>
<reference evidence="1" key="1">
    <citation type="journal article" date="2023" name="Mol. Phylogenet. Evol.">
        <title>Genome-scale phylogeny and comparative genomics of the fungal order Sordariales.</title>
        <authorList>
            <person name="Hensen N."/>
            <person name="Bonometti L."/>
            <person name="Westerberg I."/>
            <person name="Brannstrom I.O."/>
            <person name="Guillou S."/>
            <person name="Cros-Aarteil S."/>
            <person name="Calhoun S."/>
            <person name="Haridas S."/>
            <person name="Kuo A."/>
            <person name="Mondo S."/>
            <person name="Pangilinan J."/>
            <person name="Riley R."/>
            <person name="LaButti K."/>
            <person name="Andreopoulos B."/>
            <person name="Lipzen A."/>
            <person name="Chen C."/>
            <person name="Yan M."/>
            <person name="Daum C."/>
            <person name="Ng V."/>
            <person name="Clum A."/>
            <person name="Steindorff A."/>
            <person name="Ohm R.A."/>
            <person name="Martin F."/>
            <person name="Silar P."/>
            <person name="Natvig D.O."/>
            <person name="Lalanne C."/>
            <person name="Gautier V."/>
            <person name="Ament-Velasquez S.L."/>
            <person name="Kruys A."/>
            <person name="Hutchinson M.I."/>
            <person name="Powell A.J."/>
            <person name="Barry K."/>
            <person name="Miller A.N."/>
            <person name="Grigoriev I.V."/>
            <person name="Debuchy R."/>
            <person name="Gladieux P."/>
            <person name="Hiltunen Thoren M."/>
            <person name="Johannesson H."/>
        </authorList>
    </citation>
    <scope>NUCLEOTIDE SEQUENCE</scope>
    <source>
        <strain evidence="1">CBS 958.72</strain>
    </source>
</reference>
<organism evidence="1 2">
    <name type="scientific">Lasiosphaeria ovina</name>
    <dbReference type="NCBI Taxonomy" id="92902"/>
    <lineage>
        <taxon>Eukaryota</taxon>
        <taxon>Fungi</taxon>
        <taxon>Dikarya</taxon>
        <taxon>Ascomycota</taxon>
        <taxon>Pezizomycotina</taxon>
        <taxon>Sordariomycetes</taxon>
        <taxon>Sordariomycetidae</taxon>
        <taxon>Sordariales</taxon>
        <taxon>Lasiosphaeriaceae</taxon>
        <taxon>Lasiosphaeria</taxon>
    </lineage>
</organism>
<dbReference type="Proteomes" id="UP001287356">
    <property type="component" value="Unassembled WGS sequence"/>
</dbReference>
<dbReference type="AlphaFoldDB" id="A0AAE0TSE9"/>
<keyword evidence="2" id="KW-1185">Reference proteome</keyword>
<comment type="caution">
    <text evidence="1">The sequence shown here is derived from an EMBL/GenBank/DDBJ whole genome shotgun (WGS) entry which is preliminary data.</text>
</comment>
<accession>A0AAE0TSE9</accession>
<feature type="non-terminal residue" evidence="1">
    <location>
        <position position="1"/>
    </location>
</feature>
<evidence type="ECO:0000313" key="2">
    <source>
        <dbReference type="Proteomes" id="UP001287356"/>
    </source>
</evidence>
<gene>
    <name evidence="1" type="ORF">B0T24DRAFT_498564</name>
</gene>
<proteinExistence type="predicted"/>
<dbReference type="Gene3D" id="1.10.10.60">
    <property type="entry name" value="Homeodomain-like"/>
    <property type="match status" value="1"/>
</dbReference>
<feature type="non-terminal residue" evidence="1">
    <location>
        <position position="122"/>
    </location>
</feature>
<reference evidence="1" key="2">
    <citation type="submission" date="2023-06" db="EMBL/GenBank/DDBJ databases">
        <authorList>
            <consortium name="Lawrence Berkeley National Laboratory"/>
            <person name="Haridas S."/>
            <person name="Hensen N."/>
            <person name="Bonometti L."/>
            <person name="Westerberg I."/>
            <person name="Brannstrom I.O."/>
            <person name="Guillou S."/>
            <person name="Cros-Aarteil S."/>
            <person name="Calhoun S."/>
            <person name="Kuo A."/>
            <person name="Mondo S."/>
            <person name="Pangilinan J."/>
            <person name="Riley R."/>
            <person name="Labutti K."/>
            <person name="Andreopoulos B."/>
            <person name="Lipzen A."/>
            <person name="Chen C."/>
            <person name="Yanf M."/>
            <person name="Daum C."/>
            <person name="Ng V."/>
            <person name="Clum A."/>
            <person name="Steindorff A."/>
            <person name="Ohm R."/>
            <person name="Martin F."/>
            <person name="Silar P."/>
            <person name="Natvig D."/>
            <person name="Lalanne C."/>
            <person name="Gautier V."/>
            <person name="Ament-Velasquez S.L."/>
            <person name="Kruys A."/>
            <person name="Hutchinson M.I."/>
            <person name="Powell A.J."/>
            <person name="Barry K."/>
            <person name="Miller A.N."/>
            <person name="Grigoriev I.V."/>
            <person name="Debuchy R."/>
            <person name="Gladieux P."/>
            <person name="Thoren M.H."/>
            <person name="Johannesson H."/>
        </authorList>
    </citation>
    <scope>NUCLEOTIDE SEQUENCE</scope>
    <source>
        <strain evidence="1">CBS 958.72</strain>
    </source>
</reference>